<dbReference type="GO" id="GO:0061817">
    <property type="term" value="P:endoplasmic reticulum-plasma membrane tethering"/>
    <property type="evidence" value="ECO:0000318"/>
    <property type="project" value="GO_Central"/>
</dbReference>
<dbReference type="GO" id="GO:0043495">
    <property type="term" value="F:protein-membrane adaptor activity"/>
    <property type="evidence" value="ECO:0000318"/>
    <property type="project" value="GO_Central"/>
</dbReference>
<feature type="region of interest" description="Disordered" evidence="2">
    <location>
        <begin position="136"/>
        <end position="183"/>
    </location>
</feature>
<sequence length="190" mass="21483">MSDGGFLGIQPTELKVPFELKKQSSCSMQLTNKTDQYVAFKVKTTNPKKYCVRPNTRIVLPRSTCDVTECHNRAWCNDLSHNLRNGPNLCYVHWDTLVFLLFNFGCVIITYTTNHQFNKEPGKVVDEFKLRVTYVPAGPPSPVPEEPEEGSSTLENGLHSLQTQDSVSRYSEPSKEKSSEVTSSLYLFLV</sequence>
<dbReference type="GO" id="GO:0005886">
    <property type="term" value="C:plasma membrane"/>
    <property type="evidence" value="ECO:0000318"/>
    <property type="project" value="GO_Central"/>
</dbReference>
<dbReference type="InterPro" id="IPR000535">
    <property type="entry name" value="MSP_dom"/>
</dbReference>
<dbReference type="Gramene" id="Ma07_t06740.1">
    <property type="protein sequence ID" value="Ma07_p06740.1"/>
    <property type="gene ID" value="Ma07_g06740"/>
</dbReference>
<dbReference type="EMBL" id="HG996473">
    <property type="protein sequence ID" value="CAG1855829.1"/>
    <property type="molecule type" value="Genomic_DNA"/>
</dbReference>
<evidence type="ECO:0000256" key="1">
    <source>
        <dbReference type="ARBA" id="ARBA00008932"/>
    </source>
</evidence>
<dbReference type="PANTHER" id="PTHR10809">
    <property type="entry name" value="VESICLE-ASSOCIATED MEMBRANE PROTEIN-ASSOCIATED PROTEIN"/>
    <property type="match status" value="1"/>
</dbReference>
<dbReference type="PANTHER" id="PTHR10809:SF150">
    <property type="entry name" value="OS08G0155100 PROTEIN"/>
    <property type="match status" value="1"/>
</dbReference>
<dbReference type="SUPFAM" id="SSF49354">
    <property type="entry name" value="PapD-like"/>
    <property type="match status" value="1"/>
</dbReference>
<name>A0A804JSZ8_MUSAM</name>
<dbReference type="AlphaFoldDB" id="A0A804JSZ8"/>
<protein>
    <submittedName>
        <fullName evidence="4">(wild Malaysian banana) hypothetical protein</fullName>
    </submittedName>
</protein>
<evidence type="ECO:0000313" key="5">
    <source>
        <dbReference type="EnsemblPlants" id="Ma07_p06740.1"/>
    </source>
</evidence>
<evidence type="ECO:0000256" key="2">
    <source>
        <dbReference type="SAM" id="MobiDB-lite"/>
    </source>
</evidence>
<dbReference type="GO" id="GO:0005789">
    <property type="term" value="C:endoplasmic reticulum membrane"/>
    <property type="evidence" value="ECO:0000318"/>
    <property type="project" value="GO_Central"/>
</dbReference>
<dbReference type="InterPro" id="IPR016763">
    <property type="entry name" value="VAP"/>
</dbReference>
<evidence type="ECO:0000313" key="4">
    <source>
        <dbReference type="EMBL" id="CAG1855829.1"/>
    </source>
</evidence>
<dbReference type="PROSITE" id="PS50202">
    <property type="entry name" value="MSP"/>
    <property type="match status" value="1"/>
</dbReference>
<reference evidence="5" key="2">
    <citation type="submission" date="2021-05" db="UniProtKB">
        <authorList>
            <consortium name="EnsemblPlants"/>
        </authorList>
    </citation>
    <scope>IDENTIFICATION</scope>
    <source>
        <strain evidence="5">subsp. malaccensis</strain>
    </source>
</reference>
<dbReference type="Proteomes" id="UP000012960">
    <property type="component" value="Unplaced"/>
</dbReference>
<dbReference type="InterPro" id="IPR013783">
    <property type="entry name" value="Ig-like_fold"/>
</dbReference>
<evidence type="ECO:0000259" key="3">
    <source>
        <dbReference type="PROSITE" id="PS50202"/>
    </source>
</evidence>
<keyword evidence="6" id="KW-1185">Reference proteome</keyword>
<proteinExistence type="inferred from homology"/>
<organism evidence="5 6">
    <name type="scientific">Musa acuminata subsp. malaccensis</name>
    <name type="common">Wild banana</name>
    <name type="synonym">Musa malaccensis</name>
    <dbReference type="NCBI Taxonomy" id="214687"/>
    <lineage>
        <taxon>Eukaryota</taxon>
        <taxon>Viridiplantae</taxon>
        <taxon>Streptophyta</taxon>
        <taxon>Embryophyta</taxon>
        <taxon>Tracheophyta</taxon>
        <taxon>Spermatophyta</taxon>
        <taxon>Magnoliopsida</taxon>
        <taxon>Liliopsida</taxon>
        <taxon>Zingiberales</taxon>
        <taxon>Musaceae</taxon>
        <taxon>Musa</taxon>
    </lineage>
</organism>
<feature type="domain" description="MSP" evidence="3">
    <location>
        <begin position="6"/>
        <end position="135"/>
    </location>
</feature>
<reference evidence="4" key="1">
    <citation type="submission" date="2021-03" db="EMBL/GenBank/DDBJ databases">
        <authorList>
            <consortium name="Genoscope - CEA"/>
            <person name="William W."/>
        </authorList>
    </citation>
    <scope>NUCLEOTIDE SEQUENCE</scope>
    <source>
        <strain evidence="4">Doubled-haploid Pahang</strain>
    </source>
</reference>
<feature type="compositionally biased region" description="Polar residues" evidence="2">
    <location>
        <begin position="153"/>
        <end position="171"/>
    </location>
</feature>
<gene>
    <name evidence="4" type="ORF">GSMUA_48090.1</name>
</gene>
<dbReference type="GO" id="GO:0090158">
    <property type="term" value="P:endoplasmic reticulum membrane organization"/>
    <property type="evidence" value="ECO:0000318"/>
    <property type="project" value="GO_Central"/>
</dbReference>
<dbReference type="EnsemblPlants" id="Ma07_t06740.1">
    <property type="protein sequence ID" value="Ma07_p06740.1"/>
    <property type="gene ID" value="Ma07_g06740"/>
</dbReference>
<evidence type="ECO:0000313" key="6">
    <source>
        <dbReference type="Proteomes" id="UP000012960"/>
    </source>
</evidence>
<dbReference type="Gene3D" id="2.60.40.10">
    <property type="entry name" value="Immunoglobulins"/>
    <property type="match status" value="1"/>
</dbReference>
<accession>A0A804JSZ8</accession>
<dbReference type="InterPro" id="IPR008962">
    <property type="entry name" value="PapD-like_sf"/>
</dbReference>
<dbReference type="Pfam" id="PF00635">
    <property type="entry name" value="Motile_Sperm"/>
    <property type="match status" value="1"/>
</dbReference>
<dbReference type="InParanoid" id="A0A804JSZ8"/>
<comment type="similarity">
    <text evidence="1">Belongs to the VAMP-associated protein (VAP) (TC 9.B.17) family.</text>
</comment>